<dbReference type="Proteomes" id="UP000469215">
    <property type="component" value="Unassembled WGS sequence"/>
</dbReference>
<dbReference type="InterPro" id="IPR017658">
    <property type="entry name" value="HhH-GPD_base_excis"/>
</dbReference>
<dbReference type="RefSeq" id="WP_160953092.1">
    <property type="nucleotide sequence ID" value="NZ_WWEQ01000021.1"/>
</dbReference>
<dbReference type="SUPFAM" id="SSF48150">
    <property type="entry name" value="DNA-glycosylase"/>
    <property type="match status" value="1"/>
</dbReference>
<dbReference type="EMBL" id="WWEQ01000021">
    <property type="protein sequence ID" value="MYM19664.1"/>
    <property type="molecule type" value="Genomic_DNA"/>
</dbReference>
<comment type="caution">
    <text evidence="2">The sequence shown here is derived from an EMBL/GenBank/DDBJ whole genome shotgun (WGS) entry which is preliminary data.</text>
</comment>
<protein>
    <submittedName>
        <fullName evidence="2">Fe-S cluster assembly protein HesB</fullName>
    </submittedName>
</protein>
<evidence type="ECO:0000259" key="1">
    <source>
        <dbReference type="Pfam" id="PF00730"/>
    </source>
</evidence>
<evidence type="ECO:0000313" key="3">
    <source>
        <dbReference type="Proteomes" id="UP000469215"/>
    </source>
</evidence>
<proteinExistence type="predicted"/>
<organism evidence="2 3">
    <name type="scientific">Brevibacterium rongguiense</name>
    <dbReference type="NCBI Taxonomy" id="2695267"/>
    <lineage>
        <taxon>Bacteria</taxon>
        <taxon>Bacillati</taxon>
        <taxon>Actinomycetota</taxon>
        <taxon>Actinomycetes</taxon>
        <taxon>Micrococcales</taxon>
        <taxon>Brevibacteriaceae</taxon>
        <taxon>Brevibacterium</taxon>
    </lineage>
</organism>
<evidence type="ECO:0000313" key="2">
    <source>
        <dbReference type="EMBL" id="MYM19664.1"/>
    </source>
</evidence>
<dbReference type="GO" id="GO:0006284">
    <property type="term" value="P:base-excision repair"/>
    <property type="evidence" value="ECO:0007669"/>
    <property type="project" value="InterPro"/>
</dbReference>
<dbReference type="InterPro" id="IPR011257">
    <property type="entry name" value="DNA_glycosylase"/>
</dbReference>
<reference evidence="2 3" key="1">
    <citation type="submission" date="2020-01" db="EMBL/GenBank/DDBJ databases">
        <authorList>
            <person name="Deng T."/>
        </authorList>
    </citation>
    <scope>NUCLEOTIDE SEQUENCE [LARGE SCALE GENOMIC DNA]</scope>
    <source>
        <strain evidence="2 3">5221</strain>
    </source>
</reference>
<dbReference type="InterPro" id="IPR003265">
    <property type="entry name" value="HhH-GPD_domain"/>
</dbReference>
<dbReference type="NCBIfam" id="TIGR03252">
    <property type="entry name" value="HhH-GPD-type base excision DNA repair protein"/>
    <property type="match status" value="1"/>
</dbReference>
<dbReference type="Gene3D" id="1.10.340.30">
    <property type="entry name" value="Hypothetical protein, domain 2"/>
    <property type="match status" value="1"/>
</dbReference>
<dbReference type="AlphaFoldDB" id="A0A6N9H7W8"/>
<feature type="domain" description="HhH-GPD" evidence="1">
    <location>
        <begin position="26"/>
        <end position="188"/>
    </location>
</feature>
<accession>A0A6N9H7W8</accession>
<dbReference type="Pfam" id="PF00730">
    <property type="entry name" value="HhH-GPD"/>
    <property type="match status" value="1"/>
</dbReference>
<name>A0A6N9H7W8_9MICO</name>
<dbReference type="GO" id="GO:0003824">
    <property type="term" value="F:catalytic activity"/>
    <property type="evidence" value="ECO:0007669"/>
    <property type="project" value="InterPro"/>
</dbReference>
<sequence>MTTHLYLSTDPQADELLARNPFALMVGMLLDQQISMETAFAGPAKLNTRLGGLTPASVAGTDPEDFLAAFKQTPAVHRFPGSMATRVQALAQALVDDYDGRAENVWTAPNANGTEPTGPQILRRLQALPGFGRQKAQIFLALLGKQFGLRADGWRAAAGGYGPDDSLNSIADVRDAATLDRVRANKQAAKAAAKQAKADAGR</sequence>
<gene>
    <name evidence="2" type="ORF">GSY69_06690</name>
</gene>
<keyword evidence="3" id="KW-1185">Reference proteome</keyword>